<dbReference type="EMBL" id="QQAZ01000007">
    <property type="protein sequence ID" value="RDI49153.1"/>
    <property type="molecule type" value="Genomic_DNA"/>
</dbReference>
<dbReference type="SUPFAM" id="SSF46785">
    <property type="entry name" value="Winged helix' DNA-binding domain"/>
    <property type="match status" value="1"/>
</dbReference>
<dbReference type="GO" id="GO:0032993">
    <property type="term" value="C:protein-DNA complex"/>
    <property type="evidence" value="ECO:0007669"/>
    <property type="project" value="TreeGrafter"/>
</dbReference>
<keyword evidence="3 7" id="KW-0238">DNA-binding</keyword>
<evidence type="ECO:0000259" key="6">
    <source>
        <dbReference type="PROSITE" id="PS50931"/>
    </source>
</evidence>
<evidence type="ECO:0000313" key="8">
    <source>
        <dbReference type="Proteomes" id="UP000255355"/>
    </source>
</evidence>
<evidence type="ECO:0000313" key="7">
    <source>
        <dbReference type="EMBL" id="RDI49153.1"/>
    </source>
</evidence>
<keyword evidence="4" id="KW-0010">Activator</keyword>
<evidence type="ECO:0000256" key="4">
    <source>
        <dbReference type="ARBA" id="ARBA00023159"/>
    </source>
</evidence>
<comment type="caution">
    <text evidence="7">The sequence shown here is derived from an EMBL/GenBank/DDBJ whole genome shotgun (WGS) entry which is preliminary data.</text>
</comment>
<comment type="similarity">
    <text evidence="1">Belongs to the LysR transcriptional regulatory family.</text>
</comment>
<dbReference type="PANTHER" id="PTHR30346:SF0">
    <property type="entry name" value="HCA OPERON TRANSCRIPTIONAL ACTIVATOR HCAR"/>
    <property type="match status" value="1"/>
</dbReference>
<dbReference type="FunFam" id="1.10.10.10:FF:000001">
    <property type="entry name" value="LysR family transcriptional regulator"/>
    <property type="match status" value="1"/>
</dbReference>
<organism evidence="7 8">
    <name type="scientific">Nocardia mexicana</name>
    <dbReference type="NCBI Taxonomy" id="279262"/>
    <lineage>
        <taxon>Bacteria</taxon>
        <taxon>Bacillati</taxon>
        <taxon>Actinomycetota</taxon>
        <taxon>Actinomycetes</taxon>
        <taxon>Mycobacteriales</taxon>
        <taxon>Nocardiaceae</taxon>
        <taxon>Nocardia</taxon>
    </lineage>
</organism>
<keyword evidence="5" id="KW-0804">Transcription</keyword>
<evidence type="ECO:0000256" key="2">
    <source>
        <dbReference type="ARBA" id="ARBA00023015"/>
    </source>
</evidence>
<keyword evidence="8" id="KW-1185">Reference proteome</keyword>
<dbReference type="Proteomes" id="UP000255355">
    <property type="component" value="Unassembled WGS sequence"/>
</dbReference>
<dbReference type="Pfam" id="PF00126">
    <property type="entry name" value="HTH_1"/>
    <property type="match status" value="1"/>
</dbReference>
<dbReference type="AlphaFoldDB" id="A0A370H0X9"/>
<evidence type="ECO:0000256" key="5">
    <source>
        <dbReference type="ARBA" id="ARBA00023163"/>
    </source>
</evidence>
<feature type="domain" description="HTH lysR-type" evidence="6">
    <location>
        <begin position="1"/>
        <end position="58"/>
    </location>
</feature>
<dbReference type="Gene3D" id="3.40.190.10">
    <property type="entry name" value="Periplasmic binding protein-like II"/>
    <property type="match status" value="2"/>
</dbReference>
<proteinExistence type="inferred from homology"/>
<dbReference type="InterPro" id="IPR036390">
    <property type="entry name" value="WH_DNA-bd_sf"/>
</dbReference>
<evidence type="ECO:0000256" key="1">
    <source>
        <dbReference type="ARBA" id="ARBA00009437"/>
    </source>
</evidence>
<dbReference type="PRINTS" id="PR00039">
    <property type="entry name" value="HTHLYSR"/>
</dbReference>
<dbReference type="RefSeq" id="WP_176582594.1">
    <property type="nucleotide sequence ID" value="NZ_QQAZ01000007.1"/>
</dbReference>
<dbReference type="Gene3D" id="1.10.10.10">
    <property type="entry name" value="Winged helix-like DNA-binding domain superfamily/Winged helix DNA-binding domain"/>
    <property type="match status" value="1"/>
</dbReference>
<reference evidence="7 8" key="1">
    <citation type="submission" date="2018-07" db="EMBL/GenBank/DDBJ databases">
        <title>Genomic Encyclopedia of Type Strains, Phase IV (KMG-IV): sequencing the most valuable type-strain genomes for metagenomic binning, comparative biology and taxonomic classification.</title>
        <authorList>
            <person name="Goeker M."/>
        </authorList>
    </citation>
    <scope>NUCLEOTIDE SEQUENCE [LARGE SCALE GENOMIC DNA]</scope>
    <source>
        <strain evidence="7 8">DSM 44952</strain>
    </source>
</reference>
<dbReference type="InterPro" id="IPR005119">
    <property type="entry name" value="LysR_subst-bd"/>
</dbReference>
<protein>
    <submittedName>
        <fullName evidence="7">DNA-binding transcriptional LysR family regulator</fullName>
    </submittedName>
</protein>
<keyword evidence="2" id="KW-0805">Transcription regulation</keyword>
<dbReference type="SUPFAM" id="SSF53850">
    <property type="entry name" value="Periplasmic binding protein-like II"/>
    <property type="match status" value="1"/>
</dbReference>
<dbReference type="GO" id="GO:0003700">
    <property type="term" value="F:DNA-binding transcription factor activity"/>
    <property type="evidence" value="ECO:0007669"/>
    <property type="project" value="InterPro"/>
</dbReference>
<sequence length="283" mass="30666">MELRQLRYFRAVAERRHLTRAAEELGIRATSLSQQIIALENELGTALFSRTPGGMIPTAAADALLPHACRALDAVSAGEQAVRLSGAVRPWRIGVTPGASAQVVAALRNAAGALDVRDLPVSEQLRMLPRGELDAALIVLPADTGGLRVRTVSEAPLGVLVSATHPLAARASIGWTDLDGLDLLWFDRELAPGYHDAMLDTFRRAGWRPRRIRRGPPRRGPFLAELADGDVVAIRPRWDETSGAVVWRELADAPRLCHALAWDPAHRDAGRLADLTVHLADEA</sequence>
<dbReference type="InterPro" id="IPR036388">
    <property type="entry name" value="WH-like_DNA-bd_sf"/>
</dbReference>
<name>A0A370H0X9_9NOCA</name>
<dbReference type="Pfam" id="PF03466">
    <property type="entry name" value="LysR_substrate"/>
    <property type="match status" value="1"/>
</dbReference>
<dbReference type="InterPro" id="IPR000847">
    <property type="entry name" value="LysR_HTH_N"/>
</dbReference>
<dbReference type="STRING" id="1210089.GCA_001613165_00771"/>
<dbReference type="PANTHER" id="PTHR30346">
    <property type="entry name" value="TRANSCRIPTIONAL DUAL REGULATOR HCAR-RELATED"/>
    <property type="match status" value="1"/>
</dbReference>
<gene>
    <name evidence="7" type="ORF">DFR68_107281</name>
</gene>
<dbReference type="GO" id="GO:0003677">
    <property type="term" value="F:DNA binding"/>
    <property type="evidence" value="ECO:0007669"/>
    <property type="project" value="UniProtKB-KW"/>
</dbReference>
<accession>A0A370H0X9</accession>
<evidence type="ECO:0000256" key="3">
    <source>
        <dbReference type="ARBA" id="ARBA00023125"/>
    </source>
</evidence>
<dbReference type="PROSITE" id="PS50931">
    <property type="entry name" value="HTH_LYSR"/>
    <property type="match status" value="1"/>
</dbReference>